<proteinExistence type="predicted"/>
<evidence type="ECO:0000313" key="2">
    <source>
        <dbReference type="Proteomes" id="UP000800038"/>
    </source>
</evidence>
<sequence>VVDEAAKDFQEVIQAGWTGAVSSFSYLRRIIANIGTDAANQPKESLSEVQLVLDRLMVEKDSRWIDEEAYRAA</sequence>
<accession>A0A6A5T114</accession>
<dbReference type="Proteomes" id="UP000800038">
    <property type="component" value="Unassembled WGS sequence"/>
</dbReference>
<organism evidence="1 2">
    <name type="scientific">Clathrospora elynae</name>
    <dbReference type="NCBI Taxonomy" id="706981"/>
    <lineage>
        <taxon>Eukaryota</taxon>
        <taxon>Fungi</taxon>
        <taxon>Dikarya</taxon>
        <taxon>Ascomycota</taxon>
        <taxon>Pezizomycotina</taxon>
        <taxon>Dothideomycetes</taxon>
        <taxon>Pleosporomycetidae</taxon>
        <taxon>Pleosporales</taxon>
        <taxon>Diademaceae</taxon>
        <taxon>Clathrospora</taxon>
    </lineage>
</organism>
<evidence type="ECO:0000313" key="1">
    <source>
        <dbReference type="EMBL" id="KAF1945349.1"/>
    </source>
</evidence>
<protein>
    <submittedName>
        <fullName evidence="1">Uncharacterized protein</fullName>
    </submittedName>
</protein>
<reference evidence="1" key="1">
    <citation type="journal article" date="2020" name="Stud. Mycol.">
        <title>101 Dothideomycetes genomes: a test case for predicting lifestyles and emergence of pathogens.</title>
        <authorList>
            <person name="Haridas S."/>
            <person name="Albert R."/>
            <person name="Binder M."/>
            <person name="Bloem J."/>
            <person name="Labutti K."/>
            <person name="Salamov A."/>
            <person name="Andreopoulos B."/>
            <person name="Baker S."/>
            <person name="Barry K."/>
            <person name="Bills G."/>
            <person name="Bluhm B."/>
            <person name="Cannon C."/>
            <person name="Castanera R."/>
            <person name="Culley D."/>
            <person name="Daum C."/>
            <person name="Ezra D."/>
            <person name="Gonzalez J."/>
            <person name="Henrissat B."/>
            <person name="Kuo A."/>
            <person name="Liang C."/>
            <person name="Lipzen A."/>
            <person name="Lutzoni F."/>
            <person name="Magnuson J."/>
            <person name="Mondo S."/>
            <person name="Nolan M."/>
            <person name="Ohm R."/>
            <person name="Pangilinan J."/>
            <person name="Park H.-J."/>
            <person name="Ramirez L."/>
            <person name="Alfaro M."/>
            <person name="Sun H."/>
            <person name="Tritt A."/>
            <person name="Yoshinaga Y."/>
            <person name="Zwiers L.-H."/>
            <person name="Turgeon B."/>
            <person name="Goodwin S."/>
            <person name="Spatafora J."/>
            <person name="Crous P."/>
            <person name="Grigoriev I."/>
        </authorList>
    </citation>
    <scope>NUCLEOTIDE SEQUENCE</scope>
    <source>
        <strain evidence="1">CBS 161.51</strain>
    </source>
</reference>
<feature type="non-terminal residue" evidence="1">
    <location>
        <position position="1"/>
    </location>
</feature>
<name>A0A6A5T114_9PLEO</name>
<gene>
    <name evidence="1" type="ORF">EJ02DRAFT_316471</name>
</gene>
<feature type="non-terminal residue" evidence="1">
    <location>
        <position position="73"/>
    </location>
</feature>
<dbReference type="EMBL" id="ML976010">
    <property type="protein sequence ID" value="KAF1945349.1"/>
    <property type="molecule type" value="Genomic_DNA"/>
</dbReference>
<keyword evidence="2" id="KW-1185">Reference proteome</keyword>
<dbReference type="OrthoDB" id="4062651at2759"/>
<dbReference type="AlphaFoldDB" id="A0A6A5T114"/>